<organism evidence="5 6">
    <name type="scientific">Carbonactinospora thermoautotrophica</name>
    <dbReference type="NCBI Taxonomy" id="1469144"/>
    <lineage>
        <taxon>Bacteria</taxon>
        <taxon>Bacillati</taxon>
        <taxon>Actinomycetota</taxon>
        <taxon>Actinomycetes</taxon>
        <taxon>Kitasatosporales</taxon>
        <taxon>Carbonactinosporaceae</taxon>
        <taxon>Carbonactinospora</taxon>
    </lineage>
</organism>
<evidence type="ECO:0000256" key="3">
    <source>
        <dbReference type="RuleBase" id="RU003616"/>
    </source>
</evidence>
<name>A0A132MT86_9ACTN</name>
<evidence type="ECO:0000256" key="1">
    <source>
        <dbReference type="ARBA" id="ARBA00023016"/>
    </source>
</evidence>
<evidence type="ECO:0000256" key="2">
    <source>
        <dbReference type="PROSITE-ProRule" id="PRU00285"/>
    </source>
</evidence>
<evidence type="ECO:0000259" key="4">
    <source>
        <dbReference type="PROSITE" id="PS01031"/>
    </source>
</evidence>
<dbReference type="Proteomes" id="UP000070188">
    <property type="component" value="Unassembled WGS sequence"/>
</dbReference>
<dbReference type="PROSITE" id="PS01031">
    <property type="entry name" value="SHSP"/>
    <property type="match status" value="1"/>
</dbReference>
<evidence type="ECO:0000313" key="5">
    <source>
        <dbReference type="EMBL" id="KWX00956.1"/>
    </source>
</evidence>
<keyword evidence="1 5" id="KW-0346">Stress response</keyword>
<dbReference type="PATRIC" id="fig|1469144.10.peg.2149"/>
<dbReference type="AlphaFoldDB" id="A0A132MT86"/>
<dbReference type="SUPFAM" id="SSF49764">
    <property type="entry name" value="HSP20-like chaperones"/>
    <property type="match status" value="1"/>
</dbReference>
<feature type="domain" description="SHSP" evidence="4">
    <location>
        <begin position="39"/>
        <end position="150"/>
    </location>
</feature>
<sequence>MMALPVMRRDLSPWTWDPFRELEDLRQRMSQLAQSVFGESEVTAWSPLAEVEETDDAYVVQLELPGVRRDDLTVEVVGSELAVHGEVKERERTGVLRRSTRRYGQFDYRLTLPADVDADRVSAELADGVLTVRVPKTEKAKPHRIEITSR</sequence>
<comment type="similarity">
    <text evidence="2 3">Belongs to the small heat shock protein (HSP20) family.</text>
</comment>
<dbReference type="GO" id="GO:0009408">
    <property type="term" value="P:response to heat"/>
    <property type="evidence" value="ECO:0007669"/>
    <property type="project" value="InterPro"/>
</dbReference>
<dbReference type="Pfam" id="PF00011">
    <property type="entry name" value="HSP20"/>
    <property type="match status" value="1"/>
</dbReference>
<dbReference type="PANTHER" id="PTHR46733">
    <property type="entry name" value="26.5 KDA HEAT SHOCK PROTEIN, MITOCHONDRIAL"/>
    <property type="match status" value="1"/>
</dbReference>
<evidence type="ECO:0000313" key="6">
    <source>
        <dbReference type="Proteomes" id="UP000070188"/>
    </source>
</evidence>
<protein>
    <submittedName>
        <fullName evidence="5">Heat shock protein Hsp20</fullName>
    </submittedName>
</protein>
<accession>A0A132MT86</accession>
<dbReference type="Gene3D" id="2.60.40.790">
    <property type="match status" value="1"/>
</dbReference>
<comment type="caution">
    <text evidence="5">The sequence shown here is derived from an EMBL/GenBank/DDBJ whole genome shotgun (WGS) entry which is preliminary data.</text>
</comment>
<dbReference type="STRING" id="1469144.LI90_1984"/>
<gene>
    <name evidence="5" type="ORF">LI90_1984</name>
</gene>
<dbReference type="PANTHER" id="PTHR46733:SF4">
    <property type="entry name" value="HEAT SHOCK PROTEIN 21, CHLOROPLASTIC"/>
    <property type="match status" value="1"/>
</dbReference>
<dbReference type="InterPro" id="IPR044587">
    <property type="entry name" value="HSP21-like"/>
</dbReference>
<dbReference type="EMBL" id="LAXD01000001">
    <property type="protein sequence ID" value="KWX00956.1"/>
    <property type="molecule type" value="Genomic_DNA"/>
</dbReference>
<reference evidence="6" key="1">
    <citation type="submission" date="2015-04" db="EMBL/GenBank/DDBJ databases">
        <title>Physiological reanalysis, assessment of diazotrophy, and genome sequences of multiple isolates of Streptomyces thermoautotrophicus.</title>
        <authorList>
            <person name="MacKellar D.C."/>
            <person name="Lieber L."/>
            <person name="Norman J."/>
            <person name="Bolger A."/>
            <person name="Tobin C."/>
            <person name="Murray J.W."/>
            <person name="Chang R."/>
            <person name="Ford T."/>
            <person name="Nguyen P.Q."/>
            <person name="Woodward J."/>
            <person name="Permingeat H."/>
            <person name="Joshi N.S."/>
            <person name="Silver P.A."/>
            <person name="Usadel B."/>
            <person name="Rutherford A.W."/>
            <person name="Friesen M."/>
            <person name="Prell J."/>
        </authorList>
    </citation>
    <scope>NUCLEOTIDE SEQUENCE [LARGE SCALE GENOMIC DNA]</scope>
    <source>
        <strain evidence="6">H1</strain>
    </source>
</reference>
<dbReference type="InterPro" id="IPR002068">
    <property type="entry name" value="A-crystallin/Hsp20_dom"/>
</dbReference>
<proteinExistence type="inferred from homology"/>
<keyword evidence="6" id="KW-1185">Reference proteome</keyword>
<dbReference type="CDD" id="cd06464">
    <property type="entry name" value="ACD_sHsps-like"/>
    <property type="match status" value="1"/>
</dbReference>
<dbReference type="InterPro" id="IPR008978">
    <property type="entry name" value="HSP20-like_chaperone"/>
</dbReference>